<name>A0A154P4S9_DUFNO</name>
<dbReference type="InterPro" id="IPR036397">
    <property type="entry name" value="RNaseH_sf"/>
</dbReference>
<dbReference type="Proteomes" id="UP000076502">
    <property type="component" value="Unassembled WGS sequence"/>
</dbReference>
<dbReference type="Gene3D" id="3.30.420.10">
    <property type="entry name" value="Ribonuclease H-like superfamily/Ribonuclease H"/>
    <property type="match status" value="1"/>
</dbReference>
<dbReference type="PANTHER" id="PTHR47326">
    <property type="entry name" value="TRANSPOSABLE ELEMENT TC3 TRANSPOSASE-LIKE PROTEIN"/>
    <property type="match status" value="1"/>
</dbReference>
<organism evidence="1 2">
    <name type="scientific">Dufourea novaeangliae</name>
    <name type="common">Sweat bee</name>
    <dbReference type="NCBI Taxonomy" id="178035"/>
    <lineage>
        <taxon>Eukaryota</taxon>
        <taxon>Metazoa</taxon>
        <taxon>Ecdysozoa</taxon>
        <taxon>Arthropoda</taxon>
        <taxon>Hexapoda</taxon>
        <taxon>Insecta</taxon>
        <taxon>Pterygota</taxon>
        <taxon>Neoptera</taxon>
        <taxon>Endopterygota</taxon>
        <taxon>Hymenoptera</taxon>
        <taxon>Apocrita</taxon>
        <taxon>Aculeata</taxon>
        <taxon>Apoidea</taxon>
        <taxon>Anthophila</taxon>
        <taxon>Halictidae</taxon>
        <taxon>Rophitinae</taxon>
        <taxon>Dufourea</taxon>
    </lineage>
</organism>
<dbReference type="PANTHER" id="PTHR47326:SF1">
    <property type="entry name" value="HTH PSQ-TYPE DOMAIN-CONTAINING PROTEIN"/>
    <property type="match status" value="1"/>
</dbReference>
<gene>
    <name evidence="1" type="ORF">WN55_08161</name>
</gene>
<evidence type="ECO:0000313" key="2">
    <source>
        <dbReference type="Proteomes" id="UP000076502"/>
    </source>
</evidence>
<proteinExistence type="predicted"/>
<dbReference type="AlphaFoldDB" id="A0A154P4S9"/>
<dbReference type="GO" id="GO:0003676">
    <property type="term" value="F:nucleic acid binding"/>
    <property type="evidence" value="ECO:0007669"/>
    <property type="project" value="InterPro"/>
</dbReference>
<dbReference type="STRING" id="178035.A0A154P4S9"/>
<accession>A0A154P4S9</accession>
<evidence type="ECO:0000313" key="1">
    <source>
        <dbReference type="EMBL" id="KZC06926.1"/>
    </source>
</evidence>
<protein>
    <submittedName>
        <fullName evidence="1">Uncharacterized protein</fullName>
    </submittedName>
</protein>
<keyword evidence="2" id="KW-1185">Reference proteome</keyword>
<feature type="non-terminal residue" evidence="1">
    <location>
        <position position="1"/>
    </location>
</feature>
<sequence length="56" mass="6807">LLQTKFPGRVIFRLRDQNWPPKSCDLTCLDYFLWGFFKSKVYTNHPETIERLNNKM</sequence>
<dbReference type="EMBL" id="KQ434819">
    <property type="protein sequence ID" value="KZC06926.1"/>
    <property type="molecule type" value="Genomic_DNA"/>
</dbReference>
<reference evidence="1 2" key="1">
    <citation type="submission" date="2015-07" db="EMBL/GenBank/DDBJ databases">
        <title>The genome of Dufourea novaeangliae.</title>
        <authorList>
            <person name="Pan H."/>
            <person name="Kapheim K."/>
        </authorList>
    </citation>
    <scope>NUCLEOTIDE SEQUENCE [LARGE SCALE GENOMIC DNA]</scope>
    <source>
        <strain evidence="1">0120121106</strain>
        <tissue evidence="1">Whole body</tissue>
    </source>
</reference>